<protein>
    <submittedName>
        <fullName evidence="2">Uncharacterized protein</fullName>
    </submittedName>
</protein>
<reference evidence="2" key="1">
    <citation type="submission" date="2014-09" db="EMBL/GenBank/DDBJ databases">
        <authorList>
            <person name="Magalhaes I.L.F."/>
            <person name="Oliveira U."/>
            <person name="Santos F.R."/>
            <person name="Vidigal T.H.D.A."/>
            <person name="Brescovit A.D."/>
            <person name="Santos A.J."/>
        </authorList>
    </citation>
    <scope>NUCLEOTIDE SEQUENCE</scope>
    <source>
        <tissue evidence="2">Shoot tissue taken approximately 20 cm above the soil surface</tissue>
    </source>
</reference>
<feature type="compositionally biased region" description="Basic and acidic residues" evidence="1">
    <location>
        <begin position="31"/>
        <end position="49"/>
    </location>
</feature>
<name>A0A0A9CVT8_ARUDO</name>
<dbReference type="AlphaFoldDB" id="A0A0A9CVT8"/>
<sequence>MISPQKANLDRMFTSMGRGWDELGGGSRGGAELRDEFLGDGGGRKRNVDADGADSGEDSSVESLYIE</sequence>
<feature type="region of interest" description="Disordered" evidence="1">
    <location>
        <begin position="20"/>
        <end position="67"/>
    </location>
</feature>
<feature type="compositionally biased region" description="Acidic residues" evidence="1">
    <location>
        <begin position="51"/>
        <end position="60"/>
    </location>
</feature>
<proteinExistence type="predicted"/>
<organism evidence="2">
    <name type="scientific">Arundo donax</name>
    <name type="common">Giant reed</name>
    <name type="synonym">Donax arundinaceus</name>
    <dbReference type="NCBI Taxonomy" id="35708"/>
    <lineage>
        <taxon>Eukaryota</taxon>
        <taxon>Viridiplantae</taxon>
        <taxon>Streptophyta</taxon>
        <taxon>Embryophyta</taxon>
        <taxon>Tracheophyta</taxon>
        <taxon>Spermatophyta</taxon>
        <taxon>Magnoliopsida</taxon>
        <taxon>Liliopsida</taxon>
        <taxon>Poales</taxon>
        <taxon>Poaceae</taxon>
        <taxon>PACMAD clade</taxon>
        <taxon>Arundinoideae</taxon>
        <taxon>Arundineae</taxon>
        <taxon>Arundo</taxon>
    </lineage>
</organism>
<evidence type="ECO:0000313" key="2">
    <source>
        <dbReference type="EMBL" id="JAD80464.1"/>
    </source>
</evidence>
<reference evidence="2" key="2">
    <citation type="journal article" date="2015" name="Data Brief">
        <title>Shoot transcriptome of the giant reed, Arundo donax.</title>
        <authorList>
            <person name="Barrero R.A."/>
            <person name="Guerrero F.D."/>
            <person name="Moolhuijzen P."/>
            <person name="Goolsby J.A."/>
            <person name="Tidwell J."/>
            <person name="Bellgard S.E."/>
            <person name="Bellgard M.I."/>
        </authorList>
    </citation>
    <scope>NUCLEOTIDE SEQUENCE</scope>
    <source>
        <tissue evidence="2">Shoot tissue taken approximately 20 cm above the soil surface</tissue>
    </source>
</reference>
<evidence type="ECO:0000256" key="1">
    <source>
        <dbReference type="SAM" id="MobiDB-lite"/>
    </source>
</evidence>
<dbReference type="EMBL" id="GBRH01217431">
    <property type="protein sequence ID" value="JAD80464.1"/>
    <property type="molecule type" value="Transcribed_RNA"/>
</dbReference>
<accession>A0A0A9CVT8</accession>